<protein>
    <submittedName>
        <fullName evidence="2">Type IV pilus assembly protein PilO</fullName>
    </submittedName>
</protein>
<dbReference type="InterPro" id="IPR014717">
    <property type="entry name" value="Transl_elong_EF1B/ribsomal_bS6"/>
</dbReference>
<evidence type="ECO:0000313" key="3">
    <source>
        <dbReference type="Proteomes" id="UP000198855"/>
    </source>
</evidence>
<organism evidence="2 3">
    <name type="scientific">Paenibacillus catalpae</name>
    <dbReference type="NCBI Taxonomy" id="1045775"/>
    <lineage>
        <taxon>Bacteria</taxon>
        <taxon>Bacillati</taxon>
        <taxon>Bacillota</taxon>
        <taxon>Bacilli</taxon>
        <taxon>Bacillales</taxon>
        <taxon>Paenibacillaceae</taxon>
        <taxon>Paenibacillus</taxon>
    </lineage>
</organism>
<accession>A0A1I2EZB7</accession>
<keyword evidence="3" id="KW-1185">Reference proteome</keyword>
<dbReference type="STRING" id="1045775.SAMN05216378_4567"/>
<gene>
    <name evidence="2" type="ORF">SAMN05216378_4567</name>
</gene>
<evidence type="ECO:0000313" key="2">
    <source>
        <dbReference type="EMBL" id="SFE97590.1"/>
    </source>
</evidence>
<evidence type="ECO:0000256" key="1">
    <source>
        <dbReference type="SAM" id="Coils"/>
    </source>
</evidence>
<reference evidence="3" key="1">
    <citation type="submission" date="2016-10" db="EMBL/GenBank/DDBJ databases">
        <authorList>
            <person name="Varghese N."/>
            <person name="Submissions S."/>
        </authorList>
    </citation>
    <scope>NUCLEOTIDE SEQUENCE [LARGE SCALE GENOMIC DNA]</scope>
    <source>
        <strain evidence="3">CGMCC 1.10784</strain>
    </source>
</reference>
<dbReference type="AlphaFoldDB" id="A0A1I2EZB7"/>
<name>A0A1I2EZB7_9BACL</name>
<sequence length="199" mass="22224">MDNTKNRSLGLIMMMLLFLVLLLLYVVLLQPSSNQLSDQKKLADQTERQLNALEASVNKQNGEGSLPEQDIQAALPLWDNSEQLVVSLKSLSQQTGAKVNSATIDLPGDNKLNTLDDSVDPIYPTVKEVNVHVFLLGTYTQVKSWMNQLQQQKRLIVVHSFSLQQSDSGMNTAELSFTAYFDPSYERMLKNPILPATAK</sequence>
<proteinExistence type="predicted"/>
<dbReference type="Gene3D" id="3.30.70.60">
    <property type="match status" value="1"/>
</dbReference>
<dbReference type="Proteomes" id="UP000198855">
    <property type="component" value="Unassembled WGS sequence"/>
</dbReference>
<feature type="coiled-coil region" evidence="1">
    <location>
        <begin position="36"/>
        <end position="63"/>
    </location>
</feature>
<dbReference type="OrthoDB" id="2594151at2"/>
<dbReference type="RefSeq" id="WP_091188739.1">
    <property type="nucleotide sequence ID" value="NZ_FOMT01000005.1"/>
</dbReference>
<keyword evidence="1" id="KW-0175">Coiled coil</keyword>
<dbReference type="EMBL" id="FOMT01000005">
    <property type="protein sequence ID" value="SFE97590.1"/>
    <property type="molecule type" value="Genomic_DNA"/>
</dbReference>